<keyword evidence="3" id="KW-1185">Reference proteome</keyword>
<feature type="transmembrane region" description="Helical" evidence="1">
    <location>
        <begin position="102"/>
        <end position="123"/>
    </location>
</feature>
<keyword evidence="1" id="KW-0472">Membrane</keyword>
<accession>A0A7M1SWS6</accession>
<dbReference type="EMBL" id="CP063169">
    <property type="protein sequence ID" value="QOR72005.1"/>
    <property type="molecule type" value="Genomic_DNA"/>
</dbReference>
<dbReference type="AlphaFoldDB" id="A0A7M1SWS6"/>
<evidence type="ECO:0000313" key="2">
    <source>
        <dbReference type="EMBL" id="QOR72005.1"/>
    </source>
</evidence>
<dbReference type="RefSeq" id="WP_193498651.1">
    <property type="nucleotide sequence ID" value="NZ_CP063169.1"/>
</dbReference>
<sequence>MGDLIANQQPHPVARLVRTVGAVLIILGILGGTLTYLSGLKTGPELICANRADAIPVAIEGKPSLSLADARLAAMPTRLTCTWSVDGDPVLTDAYIAPRGDLVNGALLVFGVGAIIGSAAFTARARAKAPAPR</sequence>
<proteinExistence type="predicted"/>
<evidence type="ECO:0000313" key="3">
    <source>
        <dbReference type="Proteomes" id="UP000593758"/>
    </source>
</evidence>
<dbReference type="Proteomes" id="UP000593758">
    <property type="component" value="Chromosome"/>
</dbReference>
<reference evidence="2 3" key="1">
    <citation type="submission" date="2020-10" db="EMBL/GenBank/DDBJ databases">
        <title>Haloactinobacterium sp. RN3S43, a bacterium isolated from saline soil.</title>
        <authorList>
            <person name="Sun J.-Q."/>
        </authorList>
    </citation>
    <scope>NUCLEOTIDE SEQUENCE [LARGE SCALE GENOMIC DNA]</scope>
    <source>
        <strain evidence="2 3">RN3S43</strain>
    </source>
</reference>
<protein>
    <submittedName>
        <fullName evidence="2">Uncharacterized protein</fullName>
    </submittedName>
</protein>
<name>A0A7M1SWS6_9MICO</name>
<keyword evidence="1" id="KW-1133">Transmembrane helix</keyword>
<evidence type="ECO:0000256" key="1">
    <source>
        <dbReference type="SAM" id="Phobius"/>
    </source>
</evidence>
<organism evidence="2 3">
    <name type="scientific">Ruania alkalisoli</name>
    <dbReference type="NCBI Taxonomy" id="2779775"/>
    <lineage>
        <taxon>Bacteria</taxon>
        <taxon>Bacillati</taxon>
        <taxon>Actinomycetota</taxon>
        <taxon>Actinomycetes</taxon>
        <taxon>Micrococcales</taxon>
        <taxon>Ruaniaceae</taxon>
        <taxon>Ruania</taxon>
    </lineage>
</organism>
<feature type="transmembrane region" description="Helical" evidence="1">
    <location>
        <begin position="16"/>
        <end position="37"/>
    </location>
</feature>
<gene>
    <name evidence="2" type="ORF">IM660_07110</name>
</gene>
<dbReference type="KEGG" id="halt:IM660_07110"/>
<keyword evidence="1" id="KW-0812">Transmembrane</keyword>